<dbReference type="InterPro" id="IPR016024">
    <property type="entry name" value="ARM-type_fold"/>
</dbReference>
<dbReference type="Pfam" id="PF18584">
    <property type="entry name" value="SYCP2_SLD"/>
    <property type="match status" value="1"/>
</dbReference>
<feature type="region of interest" description="Disordered" evidence="1">
    <location>
        <begin position="420"/>
        <end position="451"/>
    </location>
</feature>
<dbReference type="PANTHER" id="PTHR15607:SF18">
    <property type="entry name" value="SYNAPTONEMAL COMPLEX PROTEIN 2-LIKE ISOFORM X1"/>
    <property type="match status" value="1"/>
</dbReference>
<gene>
    <name evidence="3" type="primary">SYCP2</name>
</gene>
<organism evidence="3">
    <name type="scientific">Lepeophtheirus salmonis</name>
    <name type="common">Salmon louse</name>
    <name type="synonym">Caligus salmonis</name>
    <dbReference type="NCBI Taxonomy" id="72036"/>
    <lineage>
        <taxon>Eukaryota</taxon>
        <taxon>Metazoa</taxon>
        <taxon>Ecdysozoa</taxon>
        <taxon>Arthropoda</taxon>
        <taxon>Crustacea</taxon>
        <taxon>Multicrustacea</taxon>
        <taxon>Hexanauplia</taxon>
        <taxon>Copepoda</taxon>
        <taxon>Siphonostomatoida</taxon>
        <taxon>Caligidae</taxon>
        <taxon>Lepeophtheirus</taxon>
    </lineage>
</organism>
<dbReference type="EMBL" id="HACA01013155">
    <property type="protein sequence ID" value="CDW30516.1"/>
    <property type="molecule type" value="Transcribed_RNA"/>
</dbReference>
<protein>
    <submittedName>
        <fullName evidence="3">Synaptonemal complex protein 2 [Orcinus orca]</fullName>
    </submittedName>
</protein>
<feature type="compositionally biased region" description="Basic and acidic residues" evidence="1">
    <location>
        <begin position="434"/>
        <end position="448"/>
    </location>
</feature>
<sequence>MSDVIEQFYLLKDSDGIDRSFLLTVLDEIKVIFKSGKKSVDSLNPILHELIQISVDIDVNDAQVFIEICDAASLFLHQISKEGNKRKTLPSVCDAFMELIDISNGYEQRTHYRDYILKVSYTPLINIILDQNRERDVELIGIAFKCLNYILTGSSTDLRRQISTENESQIPKIFNLLCQCGDYDVQVSAVETIFRLLPPKEHRKEILCSWLRSYGDEVIHSFLEIQRLSFDVDVRHFLIKVNKLFSTELKVHSIPCLKIEVSGLSLYKPKDEHYDEFWVDFNEGSKCIFVNCLQKEEINASWDALTIKLNSIISINLEKLGLHSQVLIKLKKSARSYFDSVTASAFEGKDVKILFDLKYELSGILQKIFDTKFSIGKFRLHSSPNRVMFDRKKENSFKISASQSNLSKEEQIILVNKNTNPNHDILSKHNHKNKTPDNSENLNKKEKSTSSNIQYIKEDPKDKNVTIEPNGSSQITELDISNLNETKKKENINQLVVNEKEKTTLQPQPIYSLYCTKENKTVSFKIYKYKYIFYFFKVGDSDFGVIPPEKMPKKRKHTVEKEIKASNKRKLFNQASNFMGAESSNGRNI</sequence>
<evidence type="ECO:0000313" key="3">
    <source>
        <dbReference type="EMBL" id="CDW30516.1"/>
    </source>
</evidence>
<dbReference type="SUPFAM" id="SSF48371">
    <property type="entry name" value="ARM repeat"/>
    <property type="match status" value="1"/>
</dbReference>
<dbReference type="InterPro" id="IPR040560">
    <property type="entry name" value="SYCP2_SLD"/>
</dbReference>
<reference evidence="3" key="1">
    <citation type="submission" date="2014-05" db="EMBL/GenBank/DDBJ databases">
        <authorList>
            <person name="Chronopoulou M."/>
        </authorList>
    </citation>
    <scope>NUCLEOTIDE SEQUENCE</scope>
    <source>
        <tissue evidence="3">Whole organism</tissue>
    </source>
</reference>
<dbReference type="AlphaFoldDB" id="A0A0K2TYS2"/>
<dbReference type="OrthoDB" id="6356536at2759"/>
<dbReference type="InterPro" id="IPR024835">
    <property type="entry name" value="SYCP2-like"/>
</dbReference>
<accession>A0A0K2TYS2</accession>
<proteinExistence type="predicted"/>
<evidence type="ECO:0000259" key="2">
    <source>
        <dbReference type="Pfam" id="PF18584"/>
    </source>
</evidence>
<evidence type="ECO:0000256" key="1">
    <source>
        <dbReference type="SAM" id="MobiDB-lite"/>
    </source>
</evidence>
<dbReference type="PANTHER" id="PTHR15607">
    <property type="entry name" value="SYNAPTONEMAL COMPLEX PROTEIN-RELATED"/>
    <property type="match status" value="1"/>
</dbReference>
<feature type="domain" description="Synaptonemal complex protein 2 Spt16M-like" evidence="2">
    <location>
        <begin position="251"/>
        <end position="370"/>
    </location>
</feature>
<name>A0A0K2TYS2_LEPSM</name>